<keyword evidence="1" id="KW-0812">Transmembrane</keyword>
<feature type="transmembrane region" description="Helical" evidence="1">
    <location>
        <begin position="24"/>
        <end position="45"/>
    </location>
</feature>
<comment type="caution">
    <text evidence="2">The sequence shown here is derived from an EMBL/GenBank/DDBJ whole genome shotgun (WGS) entry which is preliminary data.</text>
</comment>
<keyword evidence="1" id="KW-0472">Membrane</keyword>
<reference evidence="2" key="1">
    <citation type="submission" date="2022-06" db="EMBL/GenBank/DDBJ databases">
        <title>WGS of actinobacteria.</title>
        <authorList>
            <person name="Thawai C."/>
        </authorList>
    </citation>
    <scope>NUCLEOTIDE SEQUENCE</scope>
    <source>
        <strain evidence="2">AA8</strain>
    </source>
</reference>
<protein>
    <submittedName>
        <fullName evidence="2">Uncharacterized protein</fullName>
    </submittedName>
</protein>
<name>A0A9X2RR34_9ACTN</name>
<gene>
    <name evidence="2" type="ORF">NQU55_25535</name>
</gene>
<dbReference type="RefSeq" id="WP_256791216.1">
    <property type="nucleotide sequence ID" value="NZ_JANIID010000027.1"/>
</dbReference>
<keyword evidence="3" id="KW-1185">Reference proteome</keyword>
<accession>A0A9X2RR34</accession>
<dbReference type="AlphaFoldDB" id="A0A9X2RR34"/>
<organism evidence="2 3">
    <name type="scientific">Streptomyces telluris</name>
    <dbReference type="NCBI Taxonomy" id="2720021"/>
    <lineage>
        <taxon>Bacteria</taxon>
        <taxon>Bacillati</taxon>
        <taxon>Actinomycetota</taxon>
        <taxon>Actinomycetes</taxon>
        <taxon>Kitasatosporales</taxon>
        <taxon>Streptomycetaceae</taxon>
        <taxon>Streptomyces</taxon>
    </lineage>
</organism>
<sequence>MPEGARGLLVADDSVATVVAVLGLWWHGCVPVVISPMFAAALAGARR</sequence>
<keyword evidence="1" id="KW-1133">Transmembrane helix</keyword>
<proteinExistence type="predicted"/>
<dbReference type="Proteomes" id="UP001142374">
    <property type="component" value="Unassembled WGS sequence"/>
</dbReference>
<evidence type="ECO:0000313" key="2">
    <source>
        <dbReference type="EMBL" id="MCQ8773101.1"/>
    </source>
</evidence>
<dbReference type="EMBL" id="JANIID010000027">
    <property type="protein sequence ID" value="MCQ8773101.1"/>
    <property type="molecule type" value="Genomic_DNA"/>
</dbReference>
<evidence type="ECO:0000313" key="3">
    <source>
        <dbReference type="Proteomes" id="UP001142374"/>
    </source>
</evidence>
<evidence type="ECO:0000256" key="1">
    <source>
        <dbReference type="SAM" id="Phobius"/>
    </source>
</evidence>